<name>H3BGE9_LATCH</name>
<dbReference type="GeneTree" id="ENSGT00940000155474"/>
<dbReference type="PANTHER" id="PTHR13902">
    <property type="entry name" value="SERINE/THREONINE-PROTEIN KINASE WNK WITH NO LYSINE -RELATED"/>
    <property type="match status" value="1"/>
</dbReference>
<dbReference type="InParanoid" id="H3BGE9"/>
<feature type="region of interest" description="Disordered" evidence="1">
    <location>
        <begin position="114"/>
        <end position="181"/>
    </location>
</feature>
<feature type="compositionally biased region" description="Basic and acidic residues" evidence="1">
    <location>
        <begin position="138"/>
        <end position="149"/>
    </location>
</feature>
<sequence>SSDKVSSLNLAPPKNGNGSSSDTSVGERLGTDLQKGTKDCRRRRHTMDKDSKTAEHRFFRRSVICDSNATALDLPSKACILSSTPDSEAAFSGSSLAPQQQIIIPIVISQPLQAAAEETGPGSATKETSPDQPAAEQQKPKENIKDDKQAISVDEGVPKPSEVDVKETEERSPEKKAQDDIEELETKAVGTSPDGRFLKFDIEIGRGSFKTVYKGLDTETTVEVAWCELQQGFLLHTLVFASLTAVYLSQCRALVYDAKYKRDIAQSIPSSCK</sequence>
<dbReference type="Gene3D" id="3.30.200.20">
    <property type="entry name" value="Phosphorylase Kinase, domain 1"/>
    <property type="match status" value="1"/>
</dbReference>
<feature type="region of interest" description="Disordered" evidence="1">
    <location>
        <begin position="1"/>
        <end position="58"/>
    </location>
</feature>
<feature type="compositionally biased region" description="Basic and acidic residues" evidence="1">
    <location>
        <begin position="47"/>
        <end position="57"/>
    </location>
</feature>
<dbReference type="Bgee" id="ENSLACG00000018425">
    <property type="expression patterns" value="Expressed in pectoral fin and 3 other cell types or tissues"/>
</dbReference>
<dbReference type="FunFam" id="3.30.200.20:FF:000494">
    <property type="entry name" value="serine/threonine-protein kinase WNK2 isoform X2"/>
    <property type="match status" value="1"/>
</dbReference>
<dbReference type="AlphaFoldDB" id="H3BGE9"/>
<evidence type="ECO:0000313" key="3">
    <source>
        <dbReference type="Proteomes" id="UP000008672"/>
    </source>
</evidence>
<dbReference type="InterPro" id="IPR050588">
    <property type="entry name" value="WNK_Ser-Thr_kinase"/>
</dbReference>
<dbReference type="STRING" id="7897.ENSLACP00000020970"/>
<protein>
    <recommendedName>
        <fullName evidence="4">Protein kinase domain-containing protein</fullName>
    </recommendedName>
</protein>
<organism evidence="2 3">
    <name type="scientific">Latimeria chalumnae</name>
    <name type="common">Coelacanth</name>
    <dbReference type="NCBI Taxonomy" id="7897"/>
    <lineage>
        <taxon>Eukaryota</taxon>
        <taxon>Metazoa</taxon>
        <taxon>Chordata</taxon>
        <taxon>Craniata</taxon>
        <taxon>Vertebrata</taxon>
        <taxon>Euteleostomi</taxon>
        <taxon>Coelacanthiformes</taxon>
        <taxon>Coelacanthidae</taxon>
        <taxon>Latimeria</taxon>
    </lineage>
</organism>
<dbReference type="Proteomes" id="UP000008672">
    <property type="component" value="Unassembled WGS sequence"/>
</dbReference>
<evidence type="ECO:0008006" key="4">
    <source>
        <dbReference type="Google" id="ProtNLM"/>
    </source>
</evidence>
<evidence type="ECO:0000313" key="2">
    <source>
        <dbReference type="Ensembl" id="ENSLACP00000020970.1"/>
    </source>
</evidence>
<dbReference type="EMBL" id="AFYH01019595">
    <property type="status" value="NOT_ANNOTATED_CDS"/>
    <property type="molecule type" value="Genomic_DNA"/>
</dbReference>
<proteinExistence type="predicted"/>
<dbReference type="eggNOG" id="KOG0584">
    <property type="taxonomic scope" value="Eukaryota"/>
</dbReference>
<accession>H3BGE9</accession>
<reference evidence="2" key="2">
    <citation type="submission" date="2025-08" db="UniProtKB">
        <authorList>
            <consortium name="Ensembl"/>
        </authorList>
    </citation>
    <scope>IDENTIFICATION</scope>
</reference>
<feature type="compositionally biased region" description="Basic and acidic residues" evidence="1">
    <location>
        <begin position="161"/>
        <end position="179"/>
    </location>
</feature>
<reference evidence="3" key="1">
    <citation type="submission" date="2011-08" db="EMBL/GenBank/DDBJ databases">
        <title>The draft genome of Latimeria chalumnae.</title>
        <authorList>
            <person name="Di Palma F."/>
            <person name="Alfoldi J."/>
            <person name="Johnson J."/>
            <person name="Berlin A."/>
            <person name="Gnerre S."/>
            <person name="Jaffe D."/>
            <person name="MacCallum I."/>
            <person name="Young S."/>
            <person name="Walker B.J."/>
            <person name="Lander E."/>
            <person name="Lindblad-Toh K."/>
        </authorList>
    </citation>
    <scope>NUCLEOTIDE SEQUENCE [LARGE SCALE GENOMIC DNA]</scope>
    <source>
        <strain evidence="3">Wild caught</strain>
    </source>
</reference>
<dbReference type="OMA" id="PNEWLNA"/>
<reference evidence="2" key="3">
    <citation type="submission" date="2025-09" db="UniProtKB">
        <authorList>
            <consortium name="Ensembl"/>
        </authorList>
    </citation>
    <scope>IDENTIFICATION</scope>
</reference>
<keyword evidence="3" id="KW-1185">Reference proteome</keyword>
<evidence type="ECO:0000256" key="1">
    <source>
        <dbReference type="SAM" id="MobiDB-lite"/>
    </source>
</evidence>
<dbReference type="Ensembl" id="ENSLACT00000021110.1">
    <property type="protein sequence ID" value="ENSLACP00000020970.1"/>
    <property type="gene ID" value="ENSLACG00000018425.1"/>
</dbReference>